<dbReference type="InterPro" id="IPR019734">
    <property type="entry name" value="TPR_rpt"/>
</dbReference>
<reference evidence="3 4" key="1">
    <citation type="journal article" date="2007" name="Nat. Biotechnol.">
        <title>Complete genome sequence of the myxobacterium Sorangium cellulosum.</title>
        <authorList>
            <person name="Schneiker S."/>
            <person name="Perlova O."/>
            <person name="Kaiser O."/>
            <person name="Gerth K."/>
            <person name="Alici A."/>
            <person name="Altmeyer M.O."/>
            <person name="Bartels D."/>
            <person name="Bekel T."/>
            <person name="Beyer S."/>
            <person name="Bode E."/>
            <person name="Bode H.B."/>
            <person name="Bolten C.J."/>
            <person name="Choudhuri J.V."/>
            <person name="Doss S."/>
            <person name="Elnakady Y.A."/>
            <person name="Frank B."/>
            <person name="Gaigalat L."/>
            <person name="Goesmann A."/>
            <person name="Groeger C."/>
            <person name="Gross F."/>
            <person name="Jelsbak L."/>
            <person name="Jelsbak L."/>
            <person name="Kalinowski J."/>
            <person name="Kegler C."/>
            <person name="Knauber T."/>
            <person name="Konietzny S."/>
            <person name="Kopp M."/>
            <person name="Krause L."/>
            <person name="Krug D."/>
            <person name="Linke B."/>
            <person name="Mahmud T."/>
            <person name="Martinez-Arias R."/>
            <person name="McHardy A.C."/>
            <person name="Merai M."/>
            <person name="Meyer F."/>
            <person name="Mormann S."/>
            <person name="Munoz-Dorado J."/>
            <person name="Perez J."/>
            <person name="Pradella S."/>
            <person name="Rachid S."/>
            <person name="Raddatz G."/>
            <person name="Rosenau F."/>
            <person name="Rueckert C."/>
            <person name="Sasse F."/>
            <person name="Scharfe M."/>
            <person name="Schuster S.C."/>
            <person name="Suen G."/>
            <person name="Treuner-Lange A."/>
            <person name="Velicer G.J."/>
            <person name="Vorholter F.-J."/>
            <person name="Weissman K.J."/>
            <person name="Welch R.D."/>
            <person name="Wenzel S.C."/>
            <person name="Whitworth D.E."/>
            <person name="Wilhelm S."/>
            <person name="Wittmann C."/>
            <person name="Bloecker H."/>
            <person name="Puehler A."/>
            <person name="Mueller R."/>
        </authorList>
    </citation>
    <scope>NUCLEOTIDE SEQUENCE [LARGE SCALE GENOMIC DNA]</scope>
    <source>
        <strain evidence="4">So ce56</strain>
    </source>
</reference>
<feature type="compositionally biased region" description="Gly residues" evidence="2">
    <location>
        <begin position="270"/>
        <end position="316"/>
    </location>
</feature>
<sequence length="571" mass="57355">MSSCPRLRHHLTGMALGATNRLNRQDAETSDKLLASLWRARRRGSCVEALPRAGRSCARLAGVAFALALAVSPGVAFAQAEALLDEGKSLMKKGKVEEACPKLEESYRLSPRSATLLALAMCHEKQGKVATAWSEYIDLGAAARKEGNKRLEADAKARGAKLELSLPRLTLSVPRAAAVEGLEVMLDGAPVDGALWGQARPIDPGQHKVSASAPGRKPWEKSVTIKRGERKTVAVPALAKDASAAAQPAPAAEAPPPAAPVAAAPEKGSAGSGDGAAGAGKGAAGPGKGAAGPGKGAAGPGKGAAGPGKGAAGPGKGAVAAAPGQGAAGPETDASPAASPAAEEQEPSSGSSPRHTGSFVIEAGVAGGALIGLMDSGSFGDLSAYSYSYNIPEGELIAPCDDEVCHASFDPAIGPFVGGEAFIGVALSEDLHLGARVLGGYRFGGGYLVVGGPSASMRLGRLWLGLSGLVGPVGQQAKVTGIKGEIPSEVEHLNYGRSEVAVNAREGSLPESALVETLAFGGSVDVSLVLADLPSAGWTSGALLLSVSPTVMKGLDGWVFAAPASLGYRFY</sequence>
<feature type="region of interest" description="Disordered" evidence="2">
    <location>
        <begin position="244"/>
        <end position="357"/>
    </location>
</feature>
<dbReference type="KEGG" id="scl:sce2926"/>
<dbReference type="eggNOG" id="COG0457">
    <property type="taxonomic scope" value="Bacteria"/>
</dbReference>
<feature type="repeat" description="TPR" evidence="1">
    <location>
        <begin position="80"/>
        <end position="113"/>
    </location>
</feature>
<dbReference type="Gene3D" id="1.25.40.10">
    <property type="entry name" value="Tetratricopeptide repeat domain"/>
    <property type="match status" value="1"/>
</dbReference>
<feature type="compositionally biased region" description="Low complexity" evidence="2">
    <location>
        <begin position="260"/>
        <end position="269"/>
    </location>
</feature>
<accession>A9GF09</accession>
<name>A9GF09_SORC5</name>
<dbReference type="PROSITE" id="PS50005">
    <property type="entry name" value="TPR"/>
    <property type="match status" value="1"/>
</dbReference>
<evidence type="ECO:0000256" key="1">
    <source>
        <dbReference type="PROSITE-ProRule" id="PRU00339"/>
    </source>
</evidence>
<evidence type="ECO:0000313" key="3">
    <source>
        <dbReference type="EMBL" id="CAN93085.1"/>
    </source>
</evidence>
<dbReference type="STRING" id="448385.sce2926"/>
<evidence type="ECO:0000313" key="4">
    <source>
        <dbReference type="Proteomes" id="UP000002139"/>
    </source>
</evidence>
<keyword evidence="1" id="KW-0802">TPR repeat</keyword>
<proteinExistence type="predicted"/>
<gene>
    <name evidence="3" type="ordered locus">sce2926</name>
</gene>
<keyword evidence="4" id="KW-1185">Reference proteome</keyword>
<dbReference type="InterPro" id="IPR011990">
    <property type="entry name" value="TPR-like_helical_dom_sf"/>
</dbReference>
<dbReference type="Proteomes" id="UP000002139">
    <property type="component" value="Chromosome"/>
</dbReference>
<organism evidence="3 4">
    <name type="scientific">Sorangium cellulosum (strain So ce56)</name>
    <name type="common">Polyangium cellulosum (strain So ce56)</name>
    <dbReference type="NCBI Taxonomy" id="448385"/>
    <lineage>
        <taxon>Bacteria</taxon>
        <taxon>Pseudomonadati</taxon>
        <taxon>Myxococcota</taxon>
        <taxon>Polyangia</taxon>
        <taxon>Polyangiales</taxon>
        <taxon>Polyangiaceae</taxon>
        <taxon>Sorangium</taxon>
    </lineage>
</organism>
<dbReference type="EMBL" id="AM746676">
    <property type="protein sequence ID" value="CAN93085.1"/>
    <property type="molecule type" value="Genomic_DNA"/>
</dbReference>
<dbReference type="SUPFAM" id="SSF48452">
    <property type="entry name" value="TPR-like"/>
    <property type="match status" value="1"/>
</dbReference>
<evidence type="ECO:0000256" key="2">
    <source>
        <dbReference type="SAM" id="MobiDB-lite"/>
    </source>
</evidence>
<feature type="compositionally biased region" description="Low complexity" evidence="2">
    <location>
        <begin position="317"/>
        <end position="353"/>
    </location>
</feature>
<dbReference type="AlphaFoldDB" id="A9GF09"/>
<dbReference type="HOGENOM" id="CLU_500472_0_0_7"/>
<dbReference type="BioCyc" id="SCEL448385:SCE_RS15025-MONOMER"/>
<protein>
    <submittedName>
        <fullName evidence="3">Uncharacterized protein</fullName>
    </submittedName>
</protein>
<feature type="region of interest" description="Disordered" evidence="2">
    <location>
        <begin position="197"/>
        <end position="228"/>
    </location>
</feature>